<dbReference type="InterPro" id="IPR051828">
    <property type="entry name" value="HAD-like_hydrolase_domain"/>
</dbReference>
<dbReference type="VEuPathDB" id="FungiDB:P170DRAFT_439508"/>
<dbReference type="InterPro" id="IPR036412">
    <property type="entry name" value="HAD-like_sf"/>
</dbReference>
<dbReference type="STRING" id="1392250.A0A2I2FYT6"/>
<sequence length="347" mass="38160">MPLTSPSPSRQRILLLTLDAFNTIYHPRVPIPDAYIHAARARNLPRAQLLTPTSLGKAFKSIFKAQTKAYPNYGRELAIRGEYGGARQWWEEIVRGTFRIALSDGFAESGGTGTSAGTVNANANAHTNGKTNLDTTAVQIPEDLVQGLLKMFASRDGYALYPGAESLFEYLRRVKRQGTASGPFDRVVVGVLSNSDDRVPAVLRSLGLRVGKVRADEDIESTRLPGFEERGGGIDGGLREEESSGQQDVDFVVTSYEAGVEKPHRKIFDIARRQAERLVGCGQEDLDWTMVHVGDDLEKDYRGCLQAGWRGYLGLEGRSPDELEGVRAVDMLEGLEDLEGKLEGFEE</sequence>
<dbReference type="RefSeq" id="XP_024701089.1">
    <property type="nucleotide sequence ID" value="XM_024849854.1"/>
</dbReference>
<dbReference type="OrthoDB" id="444127at2759"/>
<dbReference type="InterPro" id="IPR044924">
    <property type="entry name" value="HAD-SF_hydro_IA_REG-2-like_cap"/>
</dbReference>
<dbReference type="Gene3D" id="1.10.150.720">
    <property type="entry name" value="Haloacid dehalogenase-like hydrolase"/>
    <property type="match status" value="1"/>
</dbReference>
<dbReference type="SUPFAM" id="SSF56784">
    <property type="entry name" value="HAD-like"/>
    <property type="match status" value="1"/>
</dbReference>
<name>A0A2I2FYT6_9EURO</name>
<protein>
    <recommendedName>
        <fullName evidence="3">Haloacid dehalogenase-like hydrolase</fullName>
    </recommendedName>
</protein>
<organism evidence="1 2">
    <name type="scientific">Aspergillus steynii IBT 23096</name>
    <dbReference type="NCBI Taxonomy" id="1392250"/>
    <lineage>
        <taxon>Eukaryota</taxon>
        <taxon>Fungi</taxon>
        <taxon>Dikarya</taxon>
        <taxon>Ascomycota</taxon>
        <taxon>Pezizomycotina</taxon>
        <taxon>Eurotiomycetes</taxon>
        <taxon>Eurotiomycetidae</taxon>
        <taxon>Eurotiales</taxon>
        <taxon>Aspergillaceae</taxon>
        <taxon>Aspergillus</taxon>
        <taxon>Aspergillus subgen. Circumdati</taxon>
    </lineage>
</organism>
<proteinExistence type="predicted"/>
<dbReference type="EMBL" id="MSFO01000007">
    <property type="protein sequence ID" value="PLB45787.1"/>
    <property type="molecule type" value="Genomic_DNA"/>
</dbReference>
<accession>A0A2I2FYT6</accession>
<dbReference type="AlphaFoldDB" id="A0A2I2FYT6"/>
<dbReference type="Proteomes" id="UP000234275">
    <property type="component" value="Unassembled WGS sequence"/>
</dbReference>
<dbReference type="Gene3D" id="3.40.50.1000">
    <property type="entry name" value="HAD superfamily/HAD-like"/>
    <property type="match status" value="1"/>
</dbReference>
<dbReference type="GO" id="GO:0005634">
    <property type="term" value="C:nucleus"/>
    <property type="evidence" value="ECO:0007669"/>
    <property type="project" value="TreeGrafter"/>
</dbReference>
<evidence type="ECO:0008006" key="3">
    <source>
        <dbReference type="Google" id="ProtNLM"/>
    </source>
</evidence>
<reference evidence="1 2" key="1">
    <citation type="submission" date="2016-12" db="EMBL/GenBank/DDBJ databases">
        <title>The genomes of Aspergillus section Nigri reveals drivers in fungal speciation.</title>
        <authorList>
            <consortium name="DOE Joint Genome Institute"/>
            <person name="Vesth T.C."/>
            <person name="Nybo J."/>
            <person name="Theobald S."/>
            <person name="Brandl J."/>
            <person name="Frisvad J.C."/>
            <person name="Nielsen K.F."/>
            <person name="Lyhne E.K."/>
            <person name="Kogle M.E."/>
            <person name="Kuo A."/>
            <person name="Riley R."/>
            <person name="Clum A."/>
            <person name="Nolan M."/>
            <person name="Lipzen A."/>
            <person name="Salamov A."/>
            <person name="Henrissat B."/>
            <person name="Wiebenga A."/>
            <person name="De Vries R.P."/>
            <person name="Grigoriev I.V."/>
            <person name="Mortensen U.H."/>
            <person name="Andersen M.R."/>
            <person name="Baker S.E."/>
        </authorList>
    </citation>
    <scope>NUCLEOTIDE SEQUENCE [LARGE SCALE GENOMIC DNA]</scope>
    <source>
        <strain evidence="1 2">IBT 23096</strain>
    </source>
</reference>
<comment type="caution">
    <text evidence="1">The sequence shown here is derived from an EMBL/GenBank/DDBJ whole genome shotgun (WGS) entry which is preliminary data.</text>
</comment>
<dbReference type="InterPro" id="IPR023214">
    <property type="entry name" value="HAD_sf"/>
</dbReference>
<evidence type="ECO:0000313" key="1">
    <source>
        <dbReference type="EMBL" id="PLB45787.1"/>
    </source>
</evidence>
<evidence type="ECO:0000313" key="2">
    <source>
        <dbReference type="Proteomes" id="UP000234275"/>
    </source>
</evidence>
<dbReference type="GeneID" id="36557553"/>
<dbReference type="PANTHER" id="PTHR46191:SF2">
    <property type="entry name" value="HALOACID DEHALOGENASE-LIKE HYDROLASE DOMAIN-CONTAINING PROTEIN 3"/>
    <property type="match status" value="1"/>
</dbReference>
<gene>
    <name evidence="1" type="ORF">P170DRAFT_439508</name>
</gene>
<dbReference type="PANTHER" id="PTHR46191">
    <property type="match status" value="1"/>
</dbReference>
<keyword evidence="2" id="KW-1185">Reference proteome</keyword>